<feature type="transmembrane region" description="Helical" evidence="1">
    <location>
        <begin position="85"/>
        <end position="113"/>
    </location>
</feature>
<dbReference type="AlphaFoldDB" id="A0A8D8TVB3"/>
<feature type="transmembrane region" description="Helical" evidence="1">
    <location>
        <begin position="119"/>
        <end position="140"/>
    </location>
</feature>
<keyword evidence="1" id="KW-0472">Membrane</keyword>
<sequence>MTSFAIPGLWLSIHFVRLNFAFPIFWSQILKGTVLFFLLVYDYSLENLFIFFSRIIPKHFVPFYSYVPLPFFSTSPNLIFYSPNFLFPFLALFFFSLLLSCPLFCLSISSLIFPLPSPFSLLFVLIFVVTLFMILVRCLIPSYS</sequence>
<accession>A0A8D8TVB3</accession>
<dbReference type="EMBL" id="HBUF01324878">
    <property type="protein sequence ID" value="CAG6695676.1"/>
    <property type="molecule type" value="Transcribed_RNA"/>
</dbReference>
<keyword evidence="1" id="KW-1133">Transmembrane helix</keyword>
<name>A0A8D8TVB3_9HEMI</name>
<evidence type="ECO:0000256" key="1">
    <source>
        <dbReference type="SAM" id="Phobius"/>
    </source>
</evidence>
<organism evidence="2">
    <name type="scientific">Cacopsylla melanoneura</name>
    <dbReference type="NCBI Taxonomy" id="428564"/>
    <lineage>
        <taxon>Eukaryota</taxon>
        <taxon>Metazoa</taxon>
        <taxon>Ecdysozoa</taxon>
        <taxon>Arthropoda</taxon>
        <taxon>Hexapoda</taxon>
        <taxon>Insecta</taxon>
        <taxon>Pterygota</taxon>
        <taxon>Neoptera</taxon>
        <taxon>Paraneoptera</taxon>
        <taxon>Hemiptera</taxon>
        <taxon>Sternorrhyncha</taxon>
        <taxon>Psylloidea</taxon>
        <taxon>Psyllidae</taxon>
        <taxon>Psyllinae</taxon>
        <taxon>Cacopsylla</taxon>
    </lineage>
</organism>
<evidence type="ECO:0000313" key="2">
    <source>
        <dbReference type="EMBL" id="CAG6695676.1"/>
    </source>
</evidence>
<keyword evidence="1" id="KW-0812">Transmembrane</keyword>
<protein>
    <submittedName>
        <fullName evidence="2">Uncharacterized protein</fullName>
    </submittedName>
</protein>
<proteinExistence type="predicted"/>
<reference evidence="2" key="1">
    <citation type="submission" date="2021-05" db="EMBL/GenBank/DDBJ databases">
        <authorList>
            <person name="Alioto T."/>
            <person name="Alioto T."/>
            <person name="Gomez Garrido J."/>
        </authorList>
    </citation>
    <scope>NUCLEOTIDE SEQUENCE</scope>
</reference>